<keyword evidence="1" id="KW-0805">Transcription regulation</keyword>
<dbReference type="PANTHER" id="PTHR47506:SF6">
    <property type="entry name" value="HTH-TYPE TRANSCRIPTIONAL REPRESSOR NEMR"/>
    <property type="match status" value="1"/>
</dbReference>
<dbReference type="EMBL" id="PYGE01000001">
    <property type="protein sequence ID" value="PSL08332.1"/>
    <property type="molecule type" value="Genomic_DNA"/>
</dbReference>
<keyword evidence="3" id="KW-0804">Transcription</keyword>
<feature type="domain" description="HTH tetR-type" evidence="5">
    <location>
        <begin position="4"/>
        <end position="64"/>
    </location>
</feature>
<dbReference type="Pfam" id="PF16925">
    <property type="entry name" value="TetR_C_13"/>
    <property type="match status" value="1"/>
</dbReference>
<dbReference type="SUPFAM" id="SSF48498">
    <property type="entry name" value="Tetracyclin repressor-like, C-terminal domain"/>
    <property type="match status" value="1"/>
</dbReference>
<sequence>MGARHTRSAIVARGLDVASMEGLGGLTIGRLAHDLAISKSGLLGHFGSKQSLQLAVLDAAADVFRHEVWDRVADQPAGLPRLRATCEAWVSYLERRVFPGGCFFTAVTSEFDDRHGPVRDGVARLARRWNRSLRADAERAAADLPAGTDPDQLVYELSSLMLGLNYALQMWDDECAPERTRRAVHRLLGPPAAT</sequence>
<proteinExistence type="predicted"/>
<dbReference type="OrthoDB" id="5112469at2"/>
<evidence type="ECO:0000256" key="1">
    <source>
        <dbReference type="ARBA" id="ARBA00023015"/>
    </source>
</evidence>
<comment type="caution">
    <text evidence="6">The sequence shown here is derived from an EMBL/GenBank/DDBJ whole genome shotgun (WGS) entry which is preliminary data.</text>
</comment>
<organism evidence="6 7">
    <name type="scientific">Haloactinopolyspora alba</name>
    <dbReference type="NCBI Taxonomy" id="648780"/>
    <lineage>
        <taxon>Bacteria</taxon>
        <taxon>Bacillati</taxon>
        <taxon>Actinomycetota</taxon>
        <taxon>Actinomycetes</taxon>
        <taxon>Jiangellales</taxon>
        <taxon>Jiangellaceae</taxon>
        <taxon>Haloactinopolyspora</taxon>
    </lineage>
</organism>
<evidence type="ECO:0000259" key="5">
    <source>
        <dbReference type="PROSITE" id="PS50977"/>
    </source>
</evidence>
<protein>
    <submittedName>
        <fullName evidence="6">TetR family transcriptional regulator</fullName>
    </submittedName>
</protein>
<dbReference type="AlphaFoldDB" id="A0A2P8EFU4"/>
<dbReference type="Proteomes" id="UP000243528">
    <property type="component" value="Unassembled WGS sequence"/>
</dbReference>
<dbReference type="InterPro" id="IPR011075">
    <property type="entry name" value="TetR_C"/>
</dbReference>
<keyword evidence="7" id="KW-1185">Reference proteome</keyword>
<gene>
    <name evidence="6" type="ORF">CLV30_101303</name>
</gene>
<dbReference type="PROSITE" id="PS50977">
    <property type="entry name" value="HTH_TETR_2"/>
    <property type="match status" value="1"/>
</dbReference>
<evidence type="ECO:0000313" key="7">
    <source>
        <dbReference type="Proteomes" id="UP000243528"/>
    </source>
</evidence>
<dbReference type="InterPro" id="IPR001647">
    <property type="entry name" value="HTH_TetR"/>
</dbReference>
<dbReference type="PANTHER" id="PTHR47506">
    <property type="entry name" value="TRANSCRIPTIONAL REGULATORY PROTEIN"/>
    <property type="match status" value="1"/>
</dbReference>
<evidence type="ECO:0000256" key="3">
    <source>
        <dbReference type="ARBA" id="ARBA00023163"/>
    </source>
</evidence>
<evidence type="ECO:0000256" key="2">
    <source>
        <dbReference type="ARBA" id="ARBA00023125"/>
    </source>
</evidence>
<evidence type="ECO:0000313" key="6">
    <source>
        <dbReference type="EMBL" id="PSL08332.1"/>
    </source>
</evidence>
<dbReference type="InterPro" id="IPR009057">
    <property type="entry name" value="Homeodomain-like_sf"/>
</dbReference>
<evidence type="ECO:0000256" key="4">
    <source>
        <dbReference type="PROSITE-ProRule" id="PRU00335"/>
    </source>
</evidence>
<dbReference type="Gene3D" id="1.10.10.60">
    <property type="entry name" value="Homeodomain-like"/>
    <property type="match status" value="1"/>
</dbReference>
<dbReference type="GO" id="GO:0003677">
    <property type="term" value="F:DNA binding"/>
    <property type="evidence" value="ECO:0007669"/>
    <property type="project" value="UniProtKB-UniRule"/>
</dbReference>
<dbReference type="Gene3D" id="1.10.357.10">
    <property type="entry name" value="Tetracycline Repressor, domain 2"/>
    <property type="match status" value="1"/>
</dbReference>
<feature type="DNA-binding region" description="H-T-H motif" evidence="4">
    <location>
        <begin position="27"/>
        <end position="46"/>
    </location>
</feature>
<accession>A0A2P8EFU4</accession>
<reference evidence="6 7" key="1">
    <citation type="submission" date="2018-03" db="EMBL/GenBank/DDBJ databases">
        <title>Genomic Encyclopedia of Archaeal and Bacterial Type Strains, Phase II (KMG-II): from individual species to whole genera.</title>
        <authorList>
            <person name="Goeker M."/>
        </authorList>
    </citation>
    <scope>NUCLEOTIDE SEQUENCE [LARGE SCALE GENOMIC DNA]</scope>
    <source>
        <strain evidence="6 7">DSM 45211</strain>
    </source>
</reference>
<dbReference type="InterPro" id="IPR036271">
    <property type="entry name" value="Tet_transcr_reg_TetR-rel_C_sf"/>
</dbReference>
<dbReference type="SUPFAM" id="SSF46689">
    <property type="entry name" value="Homeodomain-like"/>
    <property type="match status" value="1"/>
</dbReference>
<name>A0A2P8EFU4_9ACTN</name>
<keyword evidence="2 4" id="KW-0238">DNA-binding</keyword>